<evidence type="ECO:0000313" key="1">
    <source>
        <dbReference type="EMBL" id="ACV29370.1"/>
    </source>
</evidence>
<dbReference type="KEGG" id="apr:Apre_1347"/>
<dbReference type="STRING" id="525919.Apre_1347"/>
<dbReference type="OrthoDB" id="36975at2"/>
<dbReference type="EMBL" id="CP001708">
    <property type="protein sequence ID" value="ACV29370.1"/>
    <property type="molecule type" value="Genomic_DNA"/>
</dbReference>
<dbReference type="Gene3D" id="3.60.15.10">
    <property type="entry name" value="Ribonuclease Z/Hydroxyacylglutathione hydrolase-like"/>
    <property type="match status" value="1"/>
</dbReference>
<organism evidence="1 2">
    <name type="scientific">Anaerococcus prevotii (strain ATCC 9321 / DSM 20548 / JCM 6508 / NCTC 11806 / PC1)</name>
    <name type="common">Peptostreptococcus prevotii</name>
    <name type="synonym">Peptococcus prevotii</name>
    <dbReference type="NCBI Taxonomy" id="525919"/>
    <lineage>
        <taxon>Bacteria</taxon>
        <taxon>Bacillati</taxon>
        <taxon>Bacillota</taxon>
        <taxon>Tissierellia</taxon>
        <taxon>Tissierellales</taxon>
        <taxon>Peptoniphilaceae</taxon>
        <taxon>Anaerococcus</taxon>
    </lineage>
</organism>
<gene>
    <name evidence="1" type="ordered locus">Apre_1347</name>
</gene>
<proteinExistence type="predicted"/>
<sequence length="250" mass="29131">MYDDIKVNYVGENCYSLEIEEYLLVFDYCNGILNVPDDKKTIFFATSNRDGHYTQEILKLFDMDNFSYVLSSDIAYDKGEGNVIYLNDEGLSVENLKDLYKKKNVIFVNSSESYRINKDIEILSFSYRGSGLSFIVKIFDFSIFYTGESIFFDKGEESVDLINYLYGIFEEEGEIDLGFFPIRTDGGEESFSYPKSFIEIFDPQIFFPLNIDEDFEMSKDFAGSFSENPTDVRSIEEDNQEFEIDMDDWE</sequence>
<dbReference type="HOGENOM" id="CLU_061731_0_0_9"/>
<keyword evidence="2" id="KW-1185">Reference proteome</keyword>
<reference evidence="1 2" key="1">
    <citation type="journal article" date="2009" name="Stand. Genomic Sci.">
        <title>Complete genome sequence of Anaerococcus prevotii type strain (PC1).</title>
        <authorList>
            <person name="Labutti K."/>
            <person name="Pukall R."/>
            <person name="Steenblock K."/>
            <person name="Glavina Del Rio T."/>
            <person name="Tice H."/>
            <person name="Copeland A."/>
            <person name="Cheng J.F."/>
            <person name="Lucas S."/>
            <person name="Chen F."/>
            <person name="Nolan M."/>
            <person name="Bruce D."/>
            <person name="Goodwin L."/>
            <person name="Pitluck S."/>
            <person name="Ivanova N."/>
            <person name="Mavromatis K."/>
            <person name="Ovchinnikova G."/>
            <person name="Pati A."/>
            <person name="Chen A."/>
            <person name="Palaniappan K."/>
            <person name="Land M."/>
            <person name="Hauser L."/>
            <person name="Chang Y.J."/>
            <person name="Jeffries C.D."/>
            <person name="Chain P."/>
            <person name="Saunders E."/>
            <person name="Brettin T."/>
            <person name="Detter J.C."/>
            <person name="Han C."/>
            <person name="Goker M."/>
            <person name="Bristow J."/>
            <person name="Eisen J.A."/>
            <person name="Markowitz V."/>
            <person name="Hugenholtz P."/>
            <person name="Kyrpides N.C."/>
            <person name="Klenk H.P."/>
            <person name="Lapidus A."/>
        </authorList>
    </citation>
    <scope>NUCLEOTIDE SEQUENCE [LARGE SCALE GENOMIC DNA]</scope>
    <source>
        <strain evidence="2">ATCC 9321 / DSM 20548 / JCM 6508 / NCTC 11806 / PC1</strain>
    </source>
</reference>
<dbReference type="eggNOG" id="COG2220">
    <property type="taxonomic scope" value="Bacteria"/>
</dbReference>
<dbReference type="RefSeq" id="WP_015778269.1">
    <property type="nucleotide sequence ID" value="NC_013171.1"/>
</dbReference>
<evidence type="ECO:0000313" key="2">
    <source>
        <dbReference type="Proteomes" id="UP000002294"/>
    </source>
</evidence>
<dbReference type="InterPro" id="IPR036866">
    <property type="entry name" value="RibonucZ/Hydroxyglut_hydro"/>
</dbReference>
<protein>
    <submittedName>
        <fullName evidence="1">Uncharacterized protein</fullName>
    </submittedName>
</protein>
<dbReference type="Proteomes" id="UP000002294">
    <property type="component" value="Chromosome"/>
</dbReference>
<dbReference type="AlphaFoldDB" id="C7RDV7"/>
<name>C7RDV7_ANAPD</name>
<accession>C7RDV7</accession>